<comment type="cofactor">
    <cofactor evidence="1">
        <name>heme</name>
        <dbReference type="ChEBI" id="CHEBI:30413"/>
    </cofactor>
</comment>
<dbReference type="GO" id="GO:0020037">
    <property type="term" value="F:heme binding"/>
    <property type="evidence" value="ECO:0007669"/>
    <property type="project" value="InterPro"/>
</dbReference>
<dbReference type="GO" id="GO:0016705">
    <property type="term" value="F:oxidoreductase activity, acting on paired donors, with incorporation or reduction of molecular oxygen"/>
    <property type="evidence" value="ECO:0007669"/>
    <property type="project" value="InterPro"/>
</dbReference>
<name>Q6D5G9_PECAS</name>
<keyword evidence="3" id="KW-0349">Heme</keyword>
<dbReference type="InterPro" id="IPR036396">
    <property type="entry name" value="Cyt_P450_sf"/>
</dbReference>
<dbReference type="SUPFAM" id="SSF48264">
    <property type="entry name" value="Cytochrome P450"/>
    <property type="match status" value="1"/>
</dbReference>
<proteinExistence type="inferred from homology"/>
<keyword evidence="3" id="KW-0408">Iron</keyword>
<reference evidence="4" key="1">
    <citation type="submission" date="2004-02" db="EMBL/GenBank/DDBJ databases">
        <title>The genome sequence of the enterobacterial phytopathogen Erwinia carotovora subsp. atroseptica SCRI1043 and functional genomic identification of novel virulence factors.</title>
        <authorList>
            <person name="Bell K.S."/>
            <person name="Sebaihia M."/>
            <person name="Pritchard L."/>
            <person name="Holden M."/>
            <person name="Hyman L.J."/>
            <person name="Holeva M.C."/>
            <person name="Thomson N.R."/>
            <person name="Bentley S.D."/>
            <person name="Churcher C."/>
            <person name="Mungall K."/>
            <person name="Atkin R."/>
            <person name="Bason N."/>
            <person name="Brooks K."/>
            <person name="Chillingworth T."/>
            <person name="Clark K."/>
            <person name="Doggett J."/>
            <person name="Fraser A."/>
            <person name="Hance Z."/>
            <person name="Hauser H."/>
            <person name="Jagels K."/>
            <person name="Moule S."/>
            <person name="Norbertczak H."/>
            <person name="Ormond D."/>
            <person name="Price C."/>
            <person name="Quail M.A."/>
            <person name="Sanders M."/>
            <person name="Walker D."/>
            <person name="Whitehead S."/>
            <person name="Salmond G.P.C."/>
            <person name="Birch P.R.J."/>
            <person name="Barrell B.G."/>
            <person name="Parkhill J."/>
            <person name="Toth I.K."/>
        </authorList>
    </citation>
    <scope>NUCLEOTIDE SEQUENCE</scope>
    <source>
        <strain evidence="4">SCRI1043</strain>
    </source>
</reference>
<dbReference type="STRING" id="218491.ECA2071"/>
<keyword evidence="3" id="KW-0560">Oxidoreductase</keyword>
<keyword evidence="3" id="KW-0479">Metal-binding</keyword>
<dbReference type="CDD" id="cd20619">
    <property type="entry name" value="CYP_XplA"/>
    <property type="match status" value="1"/>
</dbReference>
<dbReference type="PRINTS" id="PR00359">
    <property type="entry name" value="BP450"/>
</dbReference>
<dbReference type="eggNOG" id="COG2124">
    <property type="taxonomic scope" value="Bacteria"/>
</dbReference>
<dbReference type="HOGENOM" id="CLU_033716_0_2_6"/>
<dbReference type="InterPro" id="IPR001128">
    <property type="entry name" value="Cyt_P450"/>
</dbReference>
<dbReference type="EMBL" id="BX950851">
    <property type="protein sequence ID" value="CAG74973.1"/>
    <property type="molecule type" value="Genomic_DNA"/>
</dbReference>
<comment type="similarity">
    <text evidence="2 3">Belongs to the cytochrome P450 family.</text>
</comment>
<dbReference type="InterPro" id="IPR002397">
    <property type="entry name" value="Cyt_P450_B"/>
</dbReference>
<keyword evidence="3" id="KW-0503">Monooxygenase</keyword>
<keyword evidence="5" id="KW-1185">Reference proteome</keyword>
<gene>
    <name evidence="4" type="ordered locus">ECA2071</name>
</gene>
<evidence type="ECO:0000256" key="1">
    <source>
        <dbReference type="ARBA" id="ARBA00001971"/>
    </source>
</evidence>
<dbReference type="PANTHER" id="PTHR46696:SF1">
    <property type="entry name" value="CYTOCHROME P450 YJIB-RELATED"/>
    <property type="match status" value="1"/>
</dbReference>
<dbReference type="PANTHER" id="PTHR46696">
    <property type="entry name" value="P450, PUTATIVE (EUROFUNG)-RELATED"/>
    <property type="match status" value="1"/>
</dbReference>
<organism evidence="4 5">
    <name type="scientific">Pectobacterium atrosepticum (strain SCRI 1043 / ATCC BAA-672)</name>
    <name type="common">Erwinia carotovora subsp. atroseptica</name>
    <dbReference type="NCBI Taxonomy" id="218491"/>
    <lineage>
        <taxon>Bacteria</taxon>
        <taxon>Pseudomonadati</taxon>
        <taxon>Pseudomonadota</taxon>
        <taxon>Gammaproteobacteria</taxon>
        <taxon>Enterobacterales</taxon>
        <taxon>Pectobacteriaceae</taxon>
        <taxon>Pectobacterium</taxon>
    </lineage>
</organism>
<dbReference type="KEGG" id="eca:ECA2071"/>
<dbReference type="GO" id="GO:0004497">
    <property type="term" value="F:monooxygenase activity"/>
    <property type="evidence" value="ECO:0007669"/>
    <property type="project" value="UniProtKB-KW"/>
</dbReference>
<dbReference type="Gene3D" id="1.10.630.10">
    <property type="entry name" value="Cytochrome P450"/>
    <property type="match status" value="1"/>
</dbReference>
<dbReference type="GO" id="GO:0005506">
    <property type="term" value="F:iron ion binding"/>
    <property type="evidence" value="ECO:0007669"/>
    <property type="project" value="InterPro"/>
</dbReference>
<evidence type="ECO:0000256" key="3">
    <source>
        <dbReference type="RuleBase" id="RU000461"/>
    </source>
</evidence>
<evidence type="ECO:0000313" key="4">
    <source>
        <dbReference type="EMBL" id="CAG74973.1"/>
    </source>
</evidence>
<sequence>MPTKTQGRPLMFAHPERQDKYFPWADRLFRVNPYPWYDKVRAEHPVYRMENGEIVLTRYHDVMTWLKAPLGISNFGNGPWNNFDNTVLNCDPPEHTTLRRHSNKWFTPKLVNQYVTIATELAENALDRYSDGSVMDAFYELAVVPPHATMCRALGVPEDDAGLIYRHFLTCTDALGHGVGRDDTEKASQSFDYLFERCAHYIKEKRSNPNVGPQGLVDDFLKLADEGKLTERAVLETMVLFYGSGSPNPATVIASGLNHFAREPETFELYRTQPEERNAIINELTRLYPAEISMIRYATEDTEIDGIPVTKGTPVRAVIAAANRDPEFFENPHEFNHKRPPETSMNLTFGVGHHACAGQLISRSAVRSVFDAVAKKATRIQIAGEAGIAHTDRVRGYLSLPLRIY</sequence>
<accession>Q6D5G9</accession>
<protein>
    <submittedName>
        <fullName evidence="4">Cytochrome P450</fullName>
    </submittedName>
</protein>
<dbReference type="PROSITE" id="PS00086">
    <property type="entry name" value="CYTOCHROME_P450"/>
    <property type="match status" value="1"/>
</dbReference>
<dbReference type="Pfam" id="PF00067">
    <property type="entry name" value="p450"/>
    <property type="match status" value="1"/>
</dbReference>
<evidence type="ECO:0000256" key="2">
    <source>
        <dbReference type="ARBA" id="ARBA00010617"/>
    </source>
</evidence>
<dbReference type="InterPro" id="IPR017972">
    <property type="entry name" value="Cyt_P450_CS"/>
</dbReference>
<evidence type="ECO:0000313" key="5">
    <source>
        <dbReference type="Proteomes" id="UP000007966"/>
    </source>
</evidence>
<dbReference type="Proteomes" id="UP000007966">
    <property type="component" value="Chromosome"/>
</dbReference>
<dbReference type="AlphaFoldDB" id="Q6D5G9"/>